<evidence type="ECO:0000313" key="15">
    <source>
        <dbReference type="Proteomes" id="UP000887540"/>
    </source>
</evidence>
<dbReference type="Proteomes" id="UP000887540">
    <property type="component" value="Unplaced"/>
</dbReference>
<dbReference type="InterPro" id="IPR000642">
    <property type="entry name" value="Peptidase_M41"/>
</dbReference>
<dbReference type="GO" id="GO:0004176">
    <property type="term" value="F:ATP-dependent peptidase activity"/>
    <property type="evidence" value="ECO:0007669"/>
    <property type="project" value="InterPro"/>
</dbReference>
<evidence type="ECO:0000256" key="6">
    <source>
        <dbReference type="ARBA" id="ARBA00022723"/>
    </source>
</evidence>
<dbReference type="InterPro" id="IPR027417">
    <property type="entry name" value="P-loop_NTPase"/>
</dbReference>
<dbReference type="InterPro" id="IPR037219">
    <property type="entry name" value="Peptidase_M41-like"/>
</dbReference>
<dbReference type="HAMAP" id="MF_01458">
    <property type="entry name" value="FtsH"/>
    <property type="match status" value="1"/>
</dbReference>
<dbReference type="Pfam" id="PF00004">
    <property type="entry name" value="AAA"/>
    <property type="match status" value="1"/>
</dbReference>
<dbReference type="FunFam" id="1.10.8.60:FF:000001">
    <property type="entry name" value="ATP-dependent zinc metalloprotease FtsH"/>
    <property type="match status" value="1"/>
</dbReference>
<proteinExistence type="inferred from homology"/>
<dbReference type="GO" id="GO:0005524">
    <property type="term" value="F:ATP binding"/>
    <property type="evidence" value="ECO:0007669"/>
    <property type="project" value="UniProtKB-KW"/>
</dbReference>
<comment type="subcellular location">
    <subcellularLocation>
        <location evidence="2">Membrane</location>
    </subcellularLocation>
</comment>
<dbReference type="GO" id="GO:0016887">
    <property type="term" value="F:ATP hydrolysis activity"/>
    <property type="evidence" value="ECO:0007669"/>
    <property type="project" value="InterPro"/>
</dbReference>
<dbReference type="WBParaSite" id="ACRNAN_Path_895.g3443.t1">
    <property type="protein sequence ID" value="ACRNAN_Path_895.g3443.t1"/>
    <property type="gene ID" value="ACRNAN_Path_895.g3443"/>
</dbReference>
<dbReference type="GO" id="GO:0005743">
    <property type="term" value="C:mitochondrial inner membrane"/>
    <property type="evidence" value="ECO:0007669"/>
    <property type="project" value="TreeGrafter"/>
</dbReference>
<evidence type="ECO:0000256" key="10">
    <source>
        <dbReference type="ARBA" id="ARBA00022840"/>
    </source>
</evidence>
<dbReference type="CDD" id="cd19501">
    <property type="entry name" value="RecA-like_FtsH"/>
    <property type="match status" value="1"/>
</dbReference>
<dbReference type="GO" id="GO:0004222">
    <property type="term" value="F:metalloendopeptidase activity"/>
    <property type="evidence" value="ECO:0007669"/>
    <property type="project" value="InterPro"/>
</dbReference>
<evidence type="ECO:0000313" key="16">
    <source>
        <dbReference type="WBParaSite" id="ACRNAN_Path_895.g3443.t1"/>
    </source>
</evidence>
<dbReference type="GO" id="GO:0007005">
    <property type="term" value="P:mitochondrion organization"/>
    <property type="evidence" value="ECO:0007669"/>
    <property type="project" value="TreeGrafter"/>
</dbReference>
<evidence type="ECO:0000256" key="8">
    <source>
        <dbReference type="ARBA" id="ARBA00022801"/>
    </source>
</evidence>
<keyword evidence="5" id="KW-0645">Protease</keyword>
<keyword evidence="6" id="KW-0479">Metal-binding</keyword>
<keyword evidence="13" id="KW-0812">Transmembrane</keyword>
<dbReference type="PANTHER" id="PTHR23076:SF97">
    <property type="entry name" value="ATP-DEPENDENT ZINC METALLOPROTEASE YME1L1"/>
    <property type="match status" value="1"/>
</dbReference>
<dbReference type="GO" id="GO:0046872">
    <property type="term" value="F:metal ion binding"/>
    <property type="evidence" value="ECO:0007669"/>
    <property type="project" value="UniProtKB-KW"/>
</dbReference>
<keyword evidence="11" id="KW-0482">Metalloprotease</keyword>
<dbReference type="PANTHER" id="PTHR23076">
    <property type="entry name" value="METALLOPROTEASE M41 FTSH"/>
    <property type="match status" value="1"/>
</dbReference>
<sequence>MFAVTSSVQNLLPQVASFCSQFPVPTGRIGLHRGIEVRQICSLYQNVVNQIPKEKWQEIIEETKACVPRKVIRQKHIVLPLDNFSSMIIHPASSQIYIQRRGFRPLSSKGVGRTSATEETAKGSLLSNLFSKTAQPVENREYKETLNNLKSEQQKLAFKDGYIIGINLGKSHTGKEKQSFLQKLGNLIMICISLSILWTLIGFIGKMISGKGPIGINFMNNSALEVKPEEITVTFDDVRGLDEAKKEVEEIVDYLRDPDKYTRLGGRLPKGVLLVGPPGTGKTLLARAIAGEAGVPFFHASGSEFDEVLVGQGARRVRDLFEKAKVRAPCIIFIDEIDSVGSKRVSDGLHPYANQTINQLLSEMDGFKRNEGVIVLGATNRIEDLDKALLRPGRFDSRVHVNIPDFSGRRDIFELYLNRITHGKLVLDVLSKGTIGFTGADIENMVNQAALKAATENCDKVLMKHLEEAKDRILMGPARVKGRIPDEETNKNTAYHEAGHALVAYYTKDAQPIHKVTIIQRGPSLGHTSFLPEQDSYQVTRSQLMAQLDTLMGGRVAEELILGREKVTTGASDDLRKATELALRLVKQYGMGPALRDYTVELEKSKIVSNNEIGPQTMEILDREVNLLLDESYNRAKEILTKHKKEHQILAEALFEYETLTSEEVKSLLEGRKINRPVETKLPTVLPPLPREMRPAIVKEKLVKNN</sequence>
<dbReference type="AlphaFoldDB" id="A0A914CD17"/>
<keyword evidence="8" id="KW-0378">Hydrolase</keyword>
<reference evidence="16" key="1">
    <citation type="submission" date="2022-11" db="UniProtKB">
        <authorList>
            <consortium name="WormBaseParasite"/>
        </authorList>
    </citation>
    <scope>IDENTIFICATION</scope>
</reference>
<dbReference type="NCBIfam" id="TIGR01241">
    <property type="entry name" value="FtsH_fam"/>
    <property type="match status" value="1"/>
</dbReference>
<dbReference type="SMART" id="SM00382">
    <property type="entry name" value="AAA"/>
    <property type="match status" value="1"/>
</dbReference>
<keyword evidence="10" id="KW-0067">ATP-binding</keyword>
<evidence type="ECO:0000256" key="5">
    <source>
        <dbReference type="ARBA" id="ARBA00022670"/>
    </source>
</evidence>
<dbReference type="Gene3D" id="3.40.50.300">
    <property type="entry name" value="P-loop containing nucleotide triphosphate hydrolases"/>
    <property type="match status" value="1"/>
</dbReference>
<comment type="similarity">
    <text evidence="3">In the C-terminal section; belongs to the peptidase M41 family.</text>
</comment>
<organism evidence="15 16">
    <name type="scientific">Acrobeloides nanus</name>
    <dbReference type="NCBI Taxonomy" id="290746"/>
    <lineage>
        <taxon>Eukaryota</taxon>
        <taxon>Metazoa</taxon>
        <taxon>Ecdysozoa</taxon>
        <taxon>Nematoda</taxon>
        <taxon>Chromadorea</taxon>
        <taxon>Rhabditida</taxon>
        <taxon>Tylenchina</taxon>
        <taxon>Cephalobomorpha</taxon>
        <taxon>Cephaloboidea</taxon>
        <taxon>Cephalobidae</taxon>
        <taxon>Acrobeloides</taxon>
    </lineage>
</organism>
<keyword evidence="7" id="KW-0547">Nucleotide-binding</keyword>
<dbReference type="Pfam" id="PF17862">
    <property type="entry name" value="AAA_lid_3"/>
    <property type="match status" value="1"/>
</dbReference>
<keyword evidence="9" id="KW-0862">Zinc</keyword>
<dbReference type="GO" id="GO:0006515">
    <property type="term" value="P:protein quality control for misfolded or incompletely synthesized proteins"/>
    <property type="evidence" value="ECO:0007669"/>
    <property type="project" value="TreeGrafter"/>
</dbReference>
<feature type="transmembrane region" description="Helical" evidence="13">
    <location>
        <begin position="184"/>
        <end position="204"/>
    </location>
</feature>
<dbReference type="SUPFAM" id="SSF140990">
    <property type="entry name" value="FtsH protease domain-like"/>
    <property type="match status" value="1"/>
</dbReference>
<dbReference type="SUPFAM" id="SSF52540">
    <property type="entry name" value="P-loop containing nucleoside triphosphate hydrolases"/>
    <property type="match status" value="1"/>
</dbReference>
<dbReference type="FunFam" id="1.20.58.760:FF:000001">
    <property type="entry name" value="ATP-dependent zinc metalloprotease FtsH"/>
    <property type="match status" value="1"/>
</dbReference>
<evidence type="ECO:0000259" key="14">
    <source>
        <dbReference type="SMART" id="SM00382"/>
    </source>
</evidence>
<dbReference type="PROSITE" id="PS00674">
    <property type="entry name" value="AAA"/>
    <property type="match status" value="1"/>
</dbReference>
<dbReference type="InterPro" id="IPR041569">
    <property type="entry name" value="AAA_lid_3"/>
</dbReference>
<comment type="similarity">
    <text evidence="4">In the N-terminal section; belongs to the AAA ATPase family.</text>
</comment>
<evidence type="ECO:0000256" key="11">
    <source>
        <dbReference type="ARBA" id="ARBA00023049"/>
    </source>
</evidence>
<feature type="domain" description="AAA+ ATPase" evidence="14">
    <location>
        <begin position="268"/>
        <end position="405"/>
    </location>
</feature>
<evidence type="ECO:0000256" key="13">
    <source>
        <dbReference type="SAM" id="Phobius"/>
    </source>
</evidence>
<keyword evidence="12 13" id="KW-0472">Membrane</keyword>
<name>A0A914CD17_9BILA</name>
<dbReference type="InterPro" id="IPR005936">
    <property type="entry name" value="FtsH"/>
</dbReference>
<keyword evidence="13" id="KW-1133">Transmembrane helix</keyword>
<evidence type="ECO:0000256" key="1">
    <source>
        <dbReference type="ARBA" id="ARBA00001947"/>
    </source>
</evidence>
<accession>A0A914CD17</accession>
<dbReference type="Gene3D" id="1.10.8.60">
    <property type="match status" value="1"/>
</dbReference>
<dbReference type="Pfam" id="PF01434">
    <property type="entry name" value="Peptidase_M41"/>
    <property type="match status" value="1"/>
</dbReference>
<dbReference type="FunFam" id="3.40.50.300:FF:000175">
    <property type="entry name" value="ATP-dependent zinc metalloprotease FTSH 4"/>
    <property type="match status" value="1"/>
</dbReference>
<evidence type="ECO:0000256" key="4">
    <source>
        <dbReference type="ARBA" id="ARBA00010550"/>
    </source>
</evidence>
<evidence type="ECO:0000256" key="2">
    <source>
        <dbReference type="ARBA" id="ARBA00004370"/>
    </source>
</evidence>
<evidence type="ECO:0000256" key="9">
    <source>
        <dbReference type="ARBA" id="ARBA00022833"/>
    </source>
</evidence>
<dbReference type="InterPro" id="IPR003960">
    <property type="entry name" value="ATPase_AAA_CS"/>
</dbReference>
<dbReference type="InterPro" id="IPR003593">
    <property type="entry name" value="AAA+_ATPase"/>
</dbReference>
<evidence type="ECO:0000256" key="12">
    <source>
        <dbReference type="ARBA" id="ARBA00023136"/>
    </source>
</evidence>
<keyword evidence="15" id="KW-1185">Reference proteome</keyword>
<evidence type="ECO:0000256" key="3">
    <source>
        <dbReference type="ARBA" id="ARBA00010044"/>
    </source>
</evidence>
<dbReference type="InterPro" id="IPR003959">
    <property type="entry name" value="ATPase_AAA_core"/>
</dbReference>
<comment type="cofactor">
    <cofactor evidence="1">
        <name>Zn(2+)</name>
        <dbReference type="ChEBI" id="CHEBI:29105"/>
    </cofactor>
</comment>
<dbReference type="Gene3D" id="1.20.58.760">
    <property type="entry name" value="Peptidase M41"/>
    <property type="match status" value="1"/>
</dbReference>
<evidence type="ECO:0000256" key="7">
    <source>
        <dbReference type="ARBA" id="ARBA00022741"/>
    </source>
</evidence>
<protein>
    <submittedName>
        <fullName evidence="16">AAA+ ATPase domain-containing protein</fullName>
    </submittedName>
</protein>